<dbReference type="Gene3D" id="3.30.200.20">
    <property type="entry name" value="Phosphorylase Kinase, domain 1"/>
    <property type="match status" value="1"/>
</dbReference>
<dbReference type="GO" id="GO:0004674">
    <property type="term" value="F:protein serine/threonine kinase activity"/>
    <property type="evidence" value="ECO:0007669"/>
    <property type="project" value="UniProtKB-KW"/>
</dbReference>
<feature type="compositionally biased region" description="Polar residues" evidence="6">
    <location>
        <begin position="494"/>
        <end position="505"/>
    </location>
</feature>
<dbReference type="KEGG" id="cci:CC1G_14865"/>
<dbReference type="PROSITE" id="PS50011">
    <property type="entry name" value="PROTEIN_KINASE_DOM"/>
    <property type="match status" value="1"/>
</dbReference>
<dbReference type="InterPro" id="IPR011009">
    <property type="entry name" value="Kinase-like_dom_sf"/>
</dbReference>
<proteinExistence type="predicted"/>
<keyword evidence="9" id="KW-1185">Reference proteome</keyword>
<dbReference type="GeneID" id="9378430"/>
<dbReference type="SMART" id="SM00220">
    <property type="entry name" value="S_TKc"/>
    <property type="match status" value="1"/>
</dbReference>
<dbReference type="EMBL" id="AACS02000007">
    <property type="protein sequence ID" value="EFI27394.1"/>
    <property type="molecule type" value="Genomic_DNA"/>
</dbReference>
<keyword evidence="4 8" id="KW-0418">Kinase</keyword>
<feature type="compositionally biased region" description="Basic and acidic residues" evidence="6">
    <location>
        <begin position="467"/>
        <end position="488"/>
    </location>
</feature>
<evidence type="ECO:0000256" key="2">
    <source>
        <dbReference type="ARBA" id="ARBA00022679"/>
    </source>
</evidence>
<evidence type="ECO:0000313" key="8">
    <source>
        <dbReference type="EMBL" id="EFI27394.1"/>
    </source>
</evidence>
<comment type="caution">
    <text evidence="8">The sequence shown here is derived from an EMBL/GenBank/DDBJ whole genome shotgun (WGS) entry which is preliminary data.</text>
</comment>
<feature type="compositionally biased region" description="Basic and acidic residues" evidence="6">
    <location>
        <begin position="723"/>
        <end position="740"/>
    </location>
</feature>
<evidence type="ECO:0000256" key="4">
    <source>
        <dbReference type="ARBA" id="ARBA00022777"/>
    </source>
</evidence>
<dbReference type="InParanoid" id="D6RNX0"/>
<dbReference type="Gene3D" id="1.10.510.10">
    <property type="entry name" value="Transferase(Phosphotransferase) domain 1"/>
    <property type="match status" value="1"/>
</dbReference>
<accession>D6RNX0</accession>
<name>D6RNX0_COPC7</name>
<dbReference type="InterPro" id="IPR050117">
    <property type="entry name" value="MAPK"/>
</dbReference>
<dbReference type="PANTHER" id="PTHR24055">
    <property type="entry name" value="MITOGEN-ACTIVATED PROTEIN KINASE"/>
    <property type="match status" value="1"/>
</dbReference>
<feature type="compositionally biased region" description="Basic residues" evidence="6">
    <location>
        <begin position="15"/>
        <end position="24"/>
    </location>
</feature>
<dbReference type="OMA" id="HFTHENI"/>
<dbReference type="FunFam" id="1.10.510.10:FF:000040">
    <property type="entry name" value="Mitogen-activated protein kinase"/>
    <property type="match status" value="1"/>
</dbReference>
<evidence type="ECO:0000256" key="6">
    <source>
        <dbReference type="SAM" id="MobiDB-lite"/>
    </source>
</evidence>
<feature type="compositionally biased region" description="Low complexity" evidence="6">
    <location>
        <begin position="37"/>
        <end position="46"/>
    </location>
</feature>
<dbReference type="Pfam" id="PF00069">
    <property type="entry name" value="Pkinase"/>
    <property type="match status" value="1"/>
</dbReference>
<evidence type="ECO:0000256" key="5">
    <source>
        <dbReference type="ARBA" id="ARBA00022840"/>
    </source>
</evidence>
<sequence>MSRVRGGHSPARSPSRPHRRRSTRGRSNGDENGNGDGSNDNNKSSSPVPSPGSWNVDRGRSRVRRPSNPFSEDNLRRRVPFAAFIVWQSVSCREEVEAGEGDGFWCLWGGNVLFLLPWVHTKPAPIPSPSSSAADEISGETVAIKMVTRVFEKIQLAKRALREITLLRHFANHENITGLIDVDAVSPDFNEIYIFMESGQVLTNEHVQYFLYQILRGMKFIHSAGVIHRDLKPGNLLVNADCELKICDFGLSRGFDAVPDENATRLTEYVATRWYRAPEIMLAFPKSYQLALNFLCLLGILVDVWSIGCILGELLLGKPLFKGKDYVDQLNKILDILGSPDETIIQKIGSDKAQAYVRSLPFRRTVPFRRVLPGSDPLALDLMAKMLSFDPSTRVTVLESLEHPWLAAYHDESDEPECSERFERWREIEKLETLDDFRKALWDEIEDYRREVRGLLPVVDPLELKERDADKERDATKEEEFSETKAPEGDVQNGKDTPSADVSVSTVPSEPAVETPPTEPTAPVAVVDTSLKSTAASIISANKVMVDSPESQHVQTSKGGTDPVVTYARRSSIMQPSRQGSTYNSPVPSTQYLPTFIEGQSLNLGGDAASILGASGIGAGAGNSIAFPSTQPPGYVVPARSRTGSTVGGEVNRRLLRTLSTVSIHEPSQGKVGGLAGVAPIGKFIVRGDGEGVTEGVTEADAPPSEMPREFLGRSGEGSGSGDETKTKGDKKERKKFHVE</sequence>
<feature type="region of interest" description="Disordered" evidence="6">
    <location>
        <begin position="1"/>
        <end position="72"/>
    </location>
</feature>
<dbReference type="PROSITE" id="PS00108">
    <property type="entry name" value="PROTEIN_KINASE_ST"/>
    <property type="match status" value="1"/>
</dbReference>
<dbReference type="SUPFAM" id="SSF56112">
    <property type="entry name" value="Protein kinase-like (PK-like)"/>
    <property type="match status" value="1"/>
</dbReference>
<evidence type="ECO:0000256" key="1">
    <source>
        <dbReference type="ARBA" id="ARBA00022527"/>
    </source>
</evidence>
<dbReference type="HOGENOM" id="CLU_000288_89_1_1"/>
<feature type="compositionally biased region" description="Low complexity" evidence="6">
    <location>
        <begin position="506"/>
        <end position="522"/>
    </location>
</feature>
<reference evidence="8 9" key="1">
    <citation type="journal article" date="2010" name="Proc. Natl. Acad. Sci. U.S.A.">
        <title>Insights into evolution of multicellular fungi from the assembled chromosomes of the mushroom Coprinopsis cinerea (Coprinus cinereus).</title>
        <authorList>
            <person name="Stajich J.E."/>
            <person name="Wilke S.K."/>
            <person name="Ahren D."/>
            <person name="Au C.H."/>
            <person name="Birren B.W."/>
            <person name="Borodovsky M."/>
            <person name="Burns C."/>
            <person name="Canback B."/>
            <person name="Casselton L.A."/>
            <person name="Cheng C.K."/>
            <person name="Deng J."/>
            <person name="Dietrich F.S."/>
            <person name="Fargo D.C."/>
            <person name="Farman M.L."/>
            <person name="Gathman A.C."/>
            <person name="Goldberg J."/>
            <person name="Guigo R."/>
            <person name="Hoegger P.J."/>
            <person name="Hooker J.B."/>
            <person name="Huggins A."/>
            <person name="James T.Y."/>
            <person name="Kamada T."/>
            <person name="Kilaru S."/>
            <person name="Kodira C."/>
            <person name="Kues U."/>
            <person name="Kupfer D."/>
            <person name="Kwan H.S."/>
            <person name="Lomsadze A."/>
            <person name="Li W."/>
            <person name="Lilly W.W."/>
            <person name="Ma L.J."/>
            <person name="Mackey A.J."/>
            <person name="Manning G."/>
            <person name="Martin F."/>
            <person name="Muraguchi H."/>
            <person name="Natvig D.O."/>
            <person name="Palmerini H."/>
            <person name="Ramesh M.A."/>
            <person name="Rehmeyer C.J."/>
            <person name="Roe B.A."/>
            <person name="Shenoy N."/>
            <person name="Stanke M."/>
            <person name="Ter-Hovhannisyan V."/>
            <person name="Tunlid A."/>
            <person name="Velagapudi R."/>
            <person name="Vision T.J."/>
            <person name="Zeng Q."/>
            <person name="Zolan M.E."/>
            <person name="Pukkila P.J."/>
        </authorList>
    </citation>
    <scope>NUCLEOTIDE SEQUENCE [LARGE SCALE GENOMIC DNA]</scope>
    <source>
        <strain evidence="9">Okayama-7 / 130 / ATCC MYA-4618 / FGSC 9003</strain>
    </source>
</reference>
<feature type="region of interest" description="Disordered" evidence="6">
    <location>
        <begin position="689"/>
        <end position="740"/>
    </location>
</feature>
<dbReference type="OrthoDB" id="192887at2759"/>
<protein>
    <submittedName>
        <fullName evidence="8">CMGC/MAPK protein kinase</fullName>
    </submittedName>
</protein>
<dbReference type="AlphaFoldDB" id="D6RNX0"/>
<dbReference type="CDD" id="cd07834">
    <property type="entry name" value="STKc_MAPK"/>
    <property type="match status" value="1"/>
</dbReference>
<dbReference type="VEuPathDB" id="FungiDB:CC1G_14865"/>
<dbReference type="GO" id="GO:0005524">
    <property type="term" value="F:ATP binding"/>
    <property type="evidence" value="ECO:0007669"/>
    <property type="project" value="UniProtKB-KW"/>
</dbReference>
<keyword evidence="1" id="KW-0723">Serine/threonine-protein kinase</keyword>
<dbReference type="eggNOG" id="KOG0660">
    <property type="taxonomic scope" value="Eukaryota"/>
</dbReference>
<dbReference type="Proteomes" id="UP000001861">
    <property type="component" value="Unassembled WGS sequence"/>
</dbReference>
<dbReference type="InterPro" id="IPR008271">
    <property type="entry name" value="Ser/Thr_kinase_AS"/>
</dbReference>
<dbReference type="STRING" id="240176.D6RNX0"/>
<evidence type="ECO:0000259" key="7">
    <source>
        <dbReference type="PROSITE" id="PS50011"/>
    </source>
</evidence>
<gene>
    <name evidence="8" type="ORF">CC1G_14865</name>
</gene>
<feature type="domain" description="Protein kinase" evidence="7">
    <location>
        <begin position="92"/>
        <end position="406"/>
    </location>
</feature>
<dbReference type="RefSeq" id="XP_002910888.1">
    <property type="nucleotide sequence ID" value="XM_002910842.1"/>
</dbReference>
<evidence type="ECO:0000256" key="3">
    <source>
        <dbReference type="ARBA" id="ARBA00022741"/>
    </source>
</evidence>
<organism evidence="8 9">
    <name type="scientific">Coprinopsis cinerea (strain Okayama-7 / 130 / ATCC MYA-4618 / FGSC 9003)</name>
    <name type="common">Inky cap fungus</name>
    <name type="synonym">Hormographiella aspergillata</name>
    <dbReference type="NCBI Taxonomy" id="240176"/>
    <lineage>
        <taxon>Eukaryota</taxon>
        <taxon>Fungi</taxon>
        <taxon>Dikarya</taxon>
        <taxon>Basidiomycota</taxon>
        <taxon>Agaricomycotina</taxon>
        <taxon>Agaricomycetes</taxon>
        <taxon>Agaricomycetidae</taxon>
        <taxon>Agaricales</taxon>
        <taxon>Agaricineae</taxon>
        <taxon>Psathyrellaceae</taxon>
        <taxon>Coprinopsis</taxon>
    </lineage>
</organism>
<dbReference type="InterPro" id="IPR000719">
    <property type="entry name" value="Prot_kinase_dom"/>
</dbReference>
<feature type="region of interest" description="Disordered" evidence="6">
    <location>
        <begin position="467"/>
        <end position="522"/>
    </location>
</feature>
<evidence type="ECO:0000313" key="9">
    <source>
        <dbReference type="Proteomes" id="UP000001861"/>
    </source>
</evidence>
<keyword evidence="3" id="KW-0547">Nucleotide-binding</keyword>
<keyword evidence="2" id="KW-0808">Transferase</keyword>
<keyword evidence="5" id="KW-0067">ATP-binding</keyword>